<dbReference type="SUPFAM" id="SSF64484">
    <property type="entry name" value="beta and beta-prime subunits of DNA dependent RNA-polymerase"/>
    <property type="match status" value="1"/>
</dbReference>
<evidence type="ECO:0000313" key="1">
    <source>
        <dbReference type="EMBL" id="CAG8746968.1"/>
    </source>
</evidence>
<keyword evidence="2" id="KW-1185">Reference proteome</keyword>
<protein>
    <submittedName>
        <fullName evidence="1">14811_t:CDS:1</fullName>
    </submittedName>
</protein>
<reference evidence="1" key="1">
    <citation type="submission" date="2021-06" db="EMBL/GenBank/DDBJ databases">
        <authorList>
            <person name="Kallberg Y."/>
            <person name="Tangrot J."/>
            <person name="Rosling A."/>
        </authorList>
    </citation>
    <scope>NUCLEOTIDE SEQUENCE</scope>
    <source>
        <strain evidence="1">UK204</strain>
    </source>
</reference>
<accession>A0A9N9IRC3</accession>
<gene>
    <name evidence="1" type="ORF">FCALED_LOCUS16029</name>
</gene>
<dbReference type="OrthoDB" id="10262330at2759"/>
<dbReference type="EMBL" id="CAJVPQ010016914">
    <property type="protein sequence ID" value="CAG8746968.1"/>
    <property type="molecule type" value="Genomic_DNA"/>
</dbReference>
<dbReference type="AlphaFoldDB" id="A0A9N9IRC3"/>
<evidence type="ECO:0000313" key="2">
    <source>
        <dbReference type="Proteomes" id="UP000789570"/>
    </source>
</evidence>
<dbReference type="Proteomes" id="UP000789570">
    <property type="component" value="Unassembled WGS sequence"/>
</dbReference>
<feature type="non-terminal residue" evidence="1">
    <location>
        <position position="148"/>
    </location>
</feature>
<comment type="caution">
    <text evidence="1">The sequence shown here is derived from an EMBL/GenBank/DDBJ whole genome shotgun (WGS) entry which is preliminary data.</text>
</comment>
<sequence>MTSQGDFIINGHHKVVVFQSVRAPAVYYYFGEKENNAKNPLAIEVKFLNSGLVFNFLDILKTFKVSPELLKNLFDEESLNTDGYQEIKELEIGTSTTSLPRFLFTSSKGNSYFNLGKLGRRKYNQKIDLIQQLKGQTLAEDLCDKQGK</sequence>
<organism evidence="1 2">
    <name type="scientific">Funneliformis caledonium</name>
    <dbReference type="NCBI Taxonomy" id="1117310"/>
    <lineage>
        <taxon>Eukaryota</taxon>
        <taxon>Fungi</taxon>
        <taxon>Fungi incertae sedis</taxon>
        <taxon>Mucoromycota</taxon>
        <taxon>Glomeromycotina</taxon>
        <taxon>Glomeromycetes</taxon>
        <taxon>Glomerales</taxon>
        <taxon>Glomeraceae</taxon>
        <taxon>Funneliformis</taxon>
    </lineage>
</organism>
<proteinExistence type="predicted"/>
<name>A0A9N9IRC3_9GLOM</name>